<gene>
    <name evidence="1" type="ORF">J3U87_25560</name>
</gene>
<dbReference type="RefSeq" id="WP_237378615.1">
    <property type="nucleotide sequence ID" value="NZ_CP071793.1"/>
</dbReference>
<name>A0A8A4TGC1_SULCO</name>
<dbReference type="Gene3D" id="1.20.910.10">
    <property type="entry name" value="Heme oxygenase-like"/>
    <property type="match status" value="1"/>
</dbReference>
<reference evidence="1" key="1">
    <citation type="submission" date="2021-03" db="EMBL/GenBank/DDBJ databases">
        <title>Acanthopleuribacteraceae sp. M133.</title>
        <authorList>
            <person name="Wang G."/>
        </authorList>
    </citation>
    <scope>NUCLEOTIDE SEQUENCE</scope>
    <source>
        <strain evidence="1">M133</strain>
    </source>
</reference>
<evidence type="ECO:0000313" key="2">
    <source>
        <dbReference type="Proteomes" id="UP000663929"/>
    </source>
</evidence>
<dbReference type="InterPro" id="IPR016084">
    <property type="entry name" value="Haem_Oase-like_multi-hlx"/>
</dbReference>
<dbReference type="KEGG" id="scor:J3U87_25560"/>
<evidence type="ECO:0000313" key="1">
    <source>
        <dbReference type="EMBL" id="QTD48966.1"/>
    </source>
</evidence>
<dbReference type="SUPFAM" id="SSF48613">
    <property type="entry name" value="Heme oxygenase-like"/>
    <property type="match status" value="1"/>
</dbReference>
<dbReference type="AlphaFoldDB" id="A0A8A4TGC1"/>
<dbReference type="Proteomes" id="UP000663929">
    <property type="component" value="Chromosome"/>
</dbReference>
<dbReference type="EMBL" id="CP071793">
    <property type="protein sequence ID" value="QTD48966.1"/>
    <property type="molecule type" value="Genomic_DNA"/>
</dbReference>
<sequence length="416" mass="46908">MTTAMTSQTPAPHFSLKESAYVNPSTLHHGRWAFSPLLPIPDERQFTISLFDRDTWVGTAILSPAANGRFDALIRLPEAALTPTLFLNGICIATDYDTPDTLAGLAYLALRRGRIEGFKNVVVLLPPDEDELATVLHLAPLTHLKPVKIDGTTFEAFAAKMDLATLRAFETCDGKIRATLKKHFIHEIIETHRRWLERFNQGSWYRAIAGGTISREQYVRSLQNLHQYVRQSTRLAARAIAYAAQDDIRDHFMNHMRGEINHELVIEHDLEHLGEDVAYVKHRMLPDSATNEFMMVQESTIGFHRDSLLFLACSMATEGITANLPPSFMEGLHRAIANWGVDQPKKACRFLASHIQFDGGDDGHFQMVADTIRKFIDHESKLQQFLKVLRAAMKTFERGFNANIDDMHLWSASGGS</sequence>
<keyword evidence="2" id="KW-1185">Reference proteome</keyword>
<accession>A0A8A4TGC1</accession>
<organism evidence="1 2">
    <name type="scientific">Sulfidibacter corallicola</name>
    <dbReference type="NCBI Taxonomy" id="2818388"/>
    <lineage>
        <taxon>Bacteria</taxon>
        <taxon>Pseudomonadati</taxon>
        <taxon>Acidobacteriota</taxon>
        <taxon>Holophagae</taxon>
        <taxon>Acanthopleuribacterales</taxon>
        <taxon>Acanthopleuribacteraceae</taxon>
        <taxon>Sulfidibacter</taxon>
    </lineage>
</organism>
<protein>
    <submittedName>
        <fullName evidence="1">Uncharacterized protein</fullName>
    </submittedName>
</protein>
<proteinExistence type="predicted"/>